<evidence type="ECO:0000313" key="1">
    <source>
        <dbReference type="EMBL" id="TQM43801.1"/>
    </source>
</evidence>
<dbReference type="Pfam" id="PF05988">
    <property type="entry name" value="DUF899"/>
    <property type="match status" value="1"/>
</dbReference>
<organism evidence="1 2">
    <name type="scientific">Pseudonocardia cypriaca</name>
    <dbReference type="NCBI Taxonomy" id="882449"/>
    <lineage>
        <taxon>Bacteria</taxon>
        <taxon>Bacillati</taxon>
        <taxon>Actinomycetota</taxon>
        <taxon>Actinomycetes</taxon>
        <taxon>Pseudonocardiales</taxon>
        <taxon>Pseudonocardiaceae</taxon>
        <taxon>Pseudonocardia</taxon>
    </lineage>
</organism>
<sequence>MELPPIVSAQEWASAREELLVEEKKMTRAIDALAARRRRLPVVEFDKQYAFEGTDGRKSLAGLFDGRRQLIVYHFMMEAGSDHRCPGCSAVADSTPHLAHLHARDTTYVMTSPAPVSQFEPYRVRMGWEIPWYSTAGSDFDADCGIDGGAGLSVFVRSDENRVFRSYSTAARGTDHLRNDLALLDLTPYGRQETWEDSPEGWPQTPAYQWWRLHDQYDR</sequence>
<name>A0A543GCK9_9PSEU</name>
<dbReference type="InterPro" id="IPR010296">
    <property type="entry name" value="DUF899_thioredox"/>
</dbReference>
<accession>A0A543GCK9</accession>
<dbReference type="OrthoDB" id="4721017at2"/>
<reference evidence="1 2" key="1">
    <citation type="submission" date="2019-06" db="EMBL/GenBank/DDBJ databases">
        <title>Sequencing the genomes of 1000 actinobacteria strains.</title>
        <authorList>
            <person name="Klenk H.-P."/>
        </authorList>
    </citation>
    <scope>NUCLEOTIDE SEQUENCE [LARGE SCALE GENOMIC DNA]</scope>
    <source>
        <strain evidence="1 2">DSM 45511</strain>
    </source>
</reference>
<dbReference type="Proteomes" id="UP000319818">
    <property type="component" value="Unassembled WGS sequence"/>
</dbReference>
<dbReference type="AlphaFoldDB" id="A0A543GCK9"/>
<protein>
    <submittedName>
        <fullName evidence="1">Putative dithiol-disulfide oxidoreductase (DUF899 family)</fullName>
    </submittedName>
</protein>
<evidence type="ECO:0000313" key="2">
    <source>
        <dbReference type="Proteomes" id="UP000319818"/>
    </source>
</evidence>
<proteinExistence type="predicted"/>
<comment type="caution">
    <text evidence="1">The sequence shown here is derived from an EMBL/GenBank/DDBJ whole genome shotgun (WGS) entry which is preliminary data.</text>
</comment>
<keyword evidence="2" id="KW-1185">Reference proteome</keyword>
<dbReference type="EMBL" id="VFPH01000001">
    <property type="protein sequence ID" value="TQM43801.1"/>
    <property type="molecule type" value="Genomic_DNA"/>
</dbReference>
<dbReference type="RefSeq" id="WP_142097856.1">
    <property type="nucleotide sequence ID" value="NZ_VFPH01000001.1"/>
</dbReference>
<gene>
    <name evidence="1" type="ORF">FB388_1153</name>
</gene>